<evidence type="ECO:0000313" key="2">
    <source>
        <dbReference type="Proteomes" id="UP000499080"/>
    </source>
</evidence>
<evidence type="ECO:0000313" key="1">
    <source>
        <dbReference type="EMBL" id="GBM78809.1"/>
    </source>
</evidence>
<accession>A0A4Y2INN2</accession>
<reference evidence="1 2" key="1">
    <citation type="journal article" date="2019" name="Sci. Rep.">
        <title>Orb-weaving spider Araneus ventricosus genome elucidates the spidroin gene catalogue.</title>
        <authorList>
            <person name="Kono N."/>
            <person name="Nakamura H."/>
            <person name="Ohtoshi R."/>
            <person name="Moran D.A.P."/>
            <person name="Shinohara A."/>
            <person name="Yoshida Y."/>
            <person name="Fujiwara M."/>
            <person name="Mori M."/>
            <person name="Tomita M."/>
            <person name="Arakawa K."/>
        </authorList>
    </citation>
    <scope>NUCLEOTIDE SEQUENCE [LARGE SCALE GENOMIC DNA]</scope>
</reference>
<proteinExistence type="predicted"/>
<gene>
    <name evidence="1" type="ORF">AVEN_239062_1</name>
</gene>
<keyword evidence="2" id="KW-1185">Reference proteome</keyword>
<dbReference type="AlphaFoldDB" id="A0A4Y2INN2"/>
<dbReference type="Proteomes" id="UP000499080">
    <property type="component" value="Unassembled WGS sequence"/>
</dbReference>
<sequence>MVWLPNKFQSQVNRIRQKVSPNDEDVQRSTAYWYIFYSRVLCCLNPILIGNNLAIGKNVGYVIILLVQAMYVIIELRDWNALLLLNKHCMDDQPLFLYWHGLLVRRISSHAIYGSKYSVYRTRPGKMPSLKDGIRHSILDILADSLVSIQNIIMRLECLFLTERKHIEHLCPNRLDFTMCKSIEH</sequence>
<name>A0A4Y2INN2_ARAVE</name>
<comment type="caution">
    <text evidence="1">The sequence shown here is derived from an EMBL/GenBank/DDBJ whole genome shotgun (WGS) entry which is preliminary data.</text>
</comment>
<organism evidence="1 2">
    <name type="scientific">Araneus ventricosus</name>
    <name type="common">Orbweaver spider</name>
    <name type="synonym">Epeira ventricosa</name>
    <dbReference type="NCBI Taxonomy" id="182803"/>
    <lineage>
        <taxon>Eukaryota</taxon>
        <taxon>Metazoa</taxon>
        <taxon>Ecdysozoa</taxon>
        <taxon>Arthropoda</taxon>
        <taxon>Chelicerata</taxon>
        <taxon>Arachnida</taxon>
        <taxon>Araneae</taxon>
        <taxon>Araneomorphae</taxon>
        <taxon>Entelegynae</taxon>
        <taxon>Araneoidea</taxon>
        <taxon>Araneidae</taxon>
        <taxon>Araneus</taxon>
    </lineage>
</organism>
<protein>
    <submittedName>
        <fullName evidence="1">Uncharacterized protein</fullName>
    </submittedName>
</protein>
<dbReference type="EMBL" id="BGPR01002781">
    <property type="protein sequence ID" value="GBM78809.1"/>
    <property type="molecule type" value="Genomic_DNA"/>
</dbReference>